<dbReference type="OrthoDB" id="45365at2759"/>
<dbReference type="KEGG" id="cel:CELE_F10B5.3"/>
<dbReference type="RefSeq" id="NP_495709.1">
    <property type="nucleotide sequence ID" value="NM_063308.7"/>
</dbReference>
<feature type="domain" description="BTB" evidence="2">
    <location>
        <begin position="19"/>
        <end position="109"/>
    </location>
</feature>
<dbReference type="STRING" id="6239.F10B5.3.1"/>
<organism evidence="3 4">
    <name type="scientific">Caenorhabditis elegans</name>
    <dbReference type="NCBI Taxonomy" id="6239"/>
    <lineage>
        <taxon>Eukaryota</taxon>
        <taxon>Metazoa</taxon>
        <taxon>Ecdysozoa</taxon>
        <taxon>Nematoda</taxon>
        <taxon>Chromadorea</taxon>
        <taxon>Rhabditida</taxon>
        <taxon>Rhabditina</taxon>
        <taxon>Rhabditomorpha</taxon>
        <taxon>Rhabditoidea</taxon>
        <taxon>Rhabditidae</taxon>
        <taxon>Peloderinae</taxon>
        <taxon>Caenorhabditis</taxon>
    </lineage>
</organism>
<dbReference type="Bgee" id="WBGene00008640">
    <property type="expression patterns" value="Expressed in larva"/>
</dbReference>
<dbReference type="HOGENOM" id="CLU_043588_0_0_1"/>
<keyword evidence="4" id="KW-1185">Reference proteome</keyword>
<proteinExistence type="predicted"/>
<evidence type="ECO:0000313" key="5">
    <source>
        <dbReference type="WormBase" id="F10B5.3"/>
    </source>
</evidence>
<dbReference type="CTD" id="184285"/>
<dbReference type="WormBase" id="F10B5.3">
    <property type="protein sequence ID" value="CE01545"/>
    <property type="gene ID" value="WBGene00008640"/>
    <property type="gene designation" value="btbz-2"/>
</dbReference>
<dbReference type="UCSC" id="F10B5.3">
    <property type="organism name" value="c. elegans"/>
</dbReference>
<dbReference type="Proteomes" id="UP000001940">
    <property type="component" value="Chromosome II"/>
</dbReference>
<evidence type="ECO:0000313" key="4">
    <source>
        <dbReference type="Proteomes" id="UP000001940"/>
    </source>
</evidence>
<dbReference type="SUPFAM" id="SSF57667">
    <property type="entry name" value="beta-beta-alpha zinc fingers"/>
    <property type="match status" value="1"/>
</dbReference>
<dbReference type="AGR" id="WB:WBGene00008640"/>
<dbReference type="InterPro" id="IPR013087">
    <property type="entry name" value="Znf_C2H2_type"/>
</dbReference>
<reference evidence="3 4" key="1">
    <citation type="journal article" date="1998" name="Science">
        <title>Genome sequence of the nematode C. elegans: a platform for investigating biology.</title>
        <authorList>
            <consortium name="The C. elegans sequencing consortium"/>
            <person name="Sulson J.E."/>
            <person name="Waterston R."/>
        </authorList>
    </citation>
    <scope>NUCLEOTIDE SEQUENCE [LARGE SCALE GENOMIC DNA]</scope>
    <source>
        <strain evidence="3 4">Bristol N2</strain>
    </source>
</reference>
<dbReference type="GO" id="GO:0005634">
    <property type="term" value="C:nucleus"/>
    <property type="evidence" value="ECO:0000318"/>
    <property type="project" value="GO_Central"/>
</dbReference>
<dbReference type="GO" id="GO:0006357">
    <property type="term" value="P:regulation of transcription by RNA polymerase II"/>
    <property type="evidence" value="ECO:0000318"/>
    <property type="project" value="GO_Central"/>
</dbReference>
<dbReference type="CDD" id="cd18186">
    <property type="entry name" value="BTB_POZ_ZBTB_KLHL-like"/>
    <property type="match status" value="1"/>
</dbReference>
<dbReference type="PROSITE" id="PS00028">
    <property type="entry name" value="ZINC_FINGER_C2H2_1"/>
    <property type="match status" value="1"/>
</dbReference>
<dbReference type="InterPro" id="IPR000210">
    <property type="entry name" value="BTB/POZ_dom"/>
</dbReference>
<dbReference type="GeneID" id="184285"/>
<evidence type="ECO:0000313" key="3">
    <source>
        <dbReference type="EMBL" id="CAA88310.1"/>
    </source>
</evidence>
<sequence length="471" mass="51751">MEEDNQSPSPSESSIKTDYDAKIRVLYSTKNNKSEEESVFAHRLVLSTFSPLFQQLLQDATSSSTSTTSSTSSDDVISISLDLTAFPNALAAFKVILEALYTGDIKMKSVAANEVLAVSRHCQISSLEPKIMSAVAPLPLNLANILNCSQSVPLNSNPFLQYTSPPIQNYLSSMISLWSNPFFSALFGNTTGTPSLPFSPQSDTENSRTQSEGSSPRANSTSTPPTTDLEKIVPNDDKEGWCRNKKYIEKVDGGFMCTVCRKIYGRYNSVSYHVTIYHRNPPIKCEENGCNFSTREARYIHFHKYYRHHIPLPENIDLGSRKCPFCRHVSKSPAMLEKHIARHETDGTSGGTPGALKRAQSKKKIVPTMTTDVIDPNVSSIFAPTNPAGNIPIQCSLCPFSTHSTDLLFIHLAMQHAQELAQCSGLLADNSSETSTSSSSDGEPMITDIDLDVKPLIDQSLMLHLNTPLSN</sequence>
<dbReference type="Pfam" id="PF00651">
    <property type="entry name" value="BTB"/>
    <property type="match status" value="1"/>
</dbReference>
<dbReference type="SUPFAM" id="SSF54695">
    <property type="entry name" value="POZ domain"/>
    <property type="match status" value="1"/>
</dbReference>
<feature type="region of interest" description="Disordered" evidence="1">
    <location>
        <begin position="194"/>
        <end position="234"/>
    </location>
</feature>
<protein>
    <submittedName>
        <fullName evidence="3">BTB domain-containing protein</fullName>
    </submittedName>
</protein>
<name>Q09534_CAEEL</name>
<gene>
    <name evidence="3 5" type="primary">btbz-2</name>
    <name evidence="3" type="ORF">CELE_F10B5.3</name>
    <name evidence="5" type="ORF">F10B5.3</name>
</gene>
<dbReference type="AlphaFoldDB" id="Q09534"/>
<dbReference type="PaxDb" id="6239-F10B5.3"/>
<dbReference type="Gene3D" id="3.30.160.60">
    <property type="entry name" value="Classic Zinc Finger"/>
    <property type="match status" value="1"/>
</dbReference>
<dbReference type="FunCoup" id="Q09534">
    <property type="interactions" value="413"/>
</dbReference>
<dbReference type="GO" id="GO:0043565">
    <property type="term" value="F:sequence-specific DNA binding"/>
    <property type="evidence" value="ECO:0000318"/>
    <property type="project" value="GO_Central"/>
</dbReference>
<dbReference type="eggNOG" id="KOG1721">
    <property type="taxonomic scope" value="Eukaryota"/>
</dbReference>
<dbReference type="SMART" id="SM00355">
    <property type="entry name" value="ZnF_C2H2"/>
    <property type="match status" value="4"/>
</dbReference>
<dbReference type="GO" id="GO:0000981">
    <property type="term" value="F:DNA-binding transcription factor activity, RNA polymerase II-specific"/>
    <property type="evidence" value="ECO:0000318"/>
    <property type="project" value="GO_Central"/>
</dbReference>
<dbReference type="IntAct" id="Q09534">
    <property type="interactions" value="1"/>
</dbReference>
<dbReference type="InterPro" id="IPR011333">
    <property type="entry name" value="SKP1/BTB/POZ_sf"/>
</dbReference>
<dbReference type="InParanoid" id="Q09534"/>
<dbReference type="InterPro" id="IPR036236">
    <property type="entry name" value="Znf_C2H2_sf"/>
</dbReference>
<dbReference type="OMA" id="DGGFMCT"/>
<accession>Q09534</accession>
<dbReference type="EMBL" id="BX284602">
    <property type="protein sequence ID" value="CAA88310.1"/>
    <property type="molecule type" value="Genomic_DNA"/>
</dbReference>
<feature type="compositionally biased region" description="Polar residues" evidence="1">
    <location>
        <begin position="194"/>
        <end position="226"/>
    </location>
</feature>
<dbReference type="Gene3D" id="3.30.710.10">
    <property type="entry name" value="Potassium Channel Kv1.1, Chain A"/>
    <property type="match status" value="1"/>
</dbReference>
<dbReference type="PIR" id="T20690">
    <property type="entry name" value="T20690"/>
</dbReference>
<dbReference type="PROSITE" id="PS50097">
    <property type="entry name" value="BTB"/>
    <property type="match status" value="1"/>
</dbReference>
<evidence type="ECO:0000259" key="2">
    <source>
        <dbReference type="PROSITE" id="PS50097"/>
    </source>
</evidence>
<evidence type="ECO:0000256" key="1">
    <source>
        <dbReference type="SAM" id="MobiDB-lite"/>
    </source>
</evidence>